<dbReference type="Proteomes" id="UP000681722">
    <property type="component" value="Unassembled WGS sequence"/>
</dbReference>
<dbReference type="OrthoDB" id="1921953at2759"/>
<reference evidence="6" key="1">
    <citation type="submission" date="2021-02" db="EMBL/GenBank/DDBJ databases">
        <authorList>
            <person name="Nowell W R."/>
        </authorList>
    </citation>
    <scope>NUCLEOTIDE SEQUENCE</scope>
</reference>
<feature type="region of interest" description="Disordered" evidence="3">
    <location>
        <begin position="993"/>
        <end position="1012"/>
    </location>
</feature>
<feature type="region of interest" description="Disordered" evidence="3">
    <location>
        <begin position="872"/>
        <end position="900"/>
    </location>
</feature>
<feature type="region of interest" description="Disordered" evidence="3">
    <location>
        <begin position="361"/>
        <end position="388"/>
    </location>
</feature>
<dbReference type="InterPro" id="IPR056516">
    <property type="entry name" value="INTS7_N"/>
</dbReference>
<dbReference type="GO" id="GO:0032039">
    <property type="term" value="C:integrator complex"/>
    <property type="evidence" value="ECO:0007669"/>
    <property type="project" value="InterPro"/>
</dbReference>
<dbReference type="AlphaFoldDB" id="A0A813S4I8"/>
<proteinExistence type="inferred from homology"/>
<evidence type="ECO:0000313" key="8">
    <source>
        <dbReference type="Proteomes" id="UP000663829"/>
    </source>
</evidence>
<dbReference type="PANTHER" id="PTHR13322">
    <property type="entry name" value="C1ORF73 PROTEIN"/>
    <property type="match status" value="1"/>
</dbReference>
<protein>
    <recommendedName>
        <fullName evidence="2">Integrator complex subunit 7</fullName>
    </recommendedName>
</protein>
<comment type="caution">
    <text evidence="6">The sequence shown here is derived from an EMBL/GenBank/DDBJ whole genome shotgun (WGS) entry which is preliminary data.</text>
</comment>
<dbReference type="PANTHER" id="PTHR13322:SF2">
    <property type="entry name" value="INTEGRATOR COMPLEX SUBUNIT 7"/>
    <property type="match status" value="1"/>
</dbReference>
<evidence type="ECO:0000256" key="1">
    <source>
        <dbReference type="ARBA" id="ARBA00008565"/>
    </source>
</evidence>
<dbReference type="GO" id="GO:0034472">
    <property type="term" value="P:snRNA 3'-end processing"/>
    <property type="evidence" value="ECO:0007669"/>
    <property type="project" value="TreeGrafter"/>
</dbReference>
<dbReference type="Pfam" id="PF22965">
    <property type="entry name" value="INTS7_C"/>
    <property type="match status" value="1"/>
</dbReference>
<comment type="similarity">
    <text evidence="1">Belongs to the Integrator subunit 7 family.</text>
</comment>
<name>A0A813S4I8_9BILA</name>
<accession>A0A813S4I8</accession>
<evidence type="ECO:0000313" key="6">
    <source>
        <dbReference type="EMBL" id="CAF0789464.1"/>
    </source>
</evidence>
<feature type="domain" description="Integrator complex subunit 7 C-terminal" evidence="4">
    <location>
        <begin position="823"/>
        <end position="975"/>
    </location>
</feature>
<dbReference type="InterPro" id="IPR033060">
    <property type="entry name" value="INTS7"/>
</dbReference>
<dbReference type="Proteomes" id="UP000663829">
    <property type="component" value="Unassembled WGS sequence"/>
</dbReference>
<dbReference type="EMBL" id="CAJOBC010000339">
    <property type="protein sequence ID" value="CAF3573595.1"/>
    <property type="molecule type" value="Genomic_DNA"/>
</dbReference>
<evidence type="ECO:0000256" key="3">
    <source>
        <dbReference type="SAM" id="MobiDB-lite"/>
    </source>
</evidence>
<evidence type="ECO:0000313" key="7">
    <source>
        <dbReference type="EMBL" id="CAF3573595.1"/>
    </source>
</evidence>
<dbReference type="Pfam" id="PF24436">
    <property type="entry name" value="INTS7_N"/>
    <property type="match status" value="1"/>
</dbReference>
<dbReference type="InterPro" id="IPR054519">
    <property type="entry name" value="INTS7_C"/>
</dbReference>
<sequence>MEILMHYTDYTEDANRLWVDIDRGIRSKDPQRQFEAILKMPALFKKDSPTIISAALIKLATLFQEGTNEMRLNITKVLDRVAVYIKKSPVIADPIQLIYSVMHSNDCIARALTLRALGALAHIIADDVEAHLHIRLALDSNDEVEVLAAIRAAKKIIPCSKTFAMSISTKLVSLIEDLTTPLTIKSWLIPLFEHMTHDATVSLKGRQLLISLMLKDTTKEFIRIAVPTLARLAVKSHIEISETVTFLLNFLQREPRQSCRKLILHYLVPIARQGSIVWLNSTTSDIIKFANDCDDDYVRLQVFKIILALTERCGDITVGSSTDLKQLLQMFVIHDNINIAYSCCLTTLRLLTKYLRKTSDSSARNEEQETNDTSQIIGRRELNTQRSTDTSTSFSAKVFEDLLDHLQSALMFLLMEVIQTNHLKELQDTLKLIEELCRHHSPSAQSFICLLITVSANVDENMLQHITSSLLHLSTYHPQLIKNEMDHIRQLLLSATTEDIRYNLISLLVLSYSLESTNEIIEYSKLLSNWKCFLLARWCVRHCLYSPAIELFRSLADLTESPSHKCWLETITNICHGEACLQIEFISNDIIKCDLQLLCENLSKANSFYESSLIQMPSMTPYDDILSSPRAENTSNDDINSTFDFERSYCDIRSSIIQQFYELIHTLNNSDIGLISLDLMGKRMLSIISKRLNTISLKINDIVQSCFDGDSQTLWCLSFNRFICDIVVTVIEKIIRNVRLEKNEWQRRLNELSWRDGFNERIFVRFQHVIEFVCIRLNSDNNKKTKKSDEEIAILQYLASTLITSPPPLPRMFFQKLQKTVIKLTVSPNETEEDRPLHEPSALLPIQIHGEIAPKYQYLPLRTVKEVCVEVSTSQDDKNERNKKKLNTQNGQEQRKNFNDDDYYRGAKSALFTADTSVLTKLTTNQNDNNNNNVILNEELKENRFHAGFILHLGTVTNYMIHVRVSFEDNNGQRWINVAEKTLYIKLNNRRPTRSSARNIHSNQQRSTLSTT</sequence>
<dbReference type="InterPro" id="IPR016024">
    <property type="entry name" value="ARM-type_fold"/>
</dbReference>
<evidence type="ECO:0000259" key="4">
    <source>
        <dbReference type="Pfam" id="PF22965"/>
    </source>
</evidence>
<evidence type="ECO:0000256" key="2">
    <source>
        <dbReference type="ARBA" id="ARBA00015336"/>
    </source>
</evidence>
<keyword evidence="8" id="KW-1185">Reference proteome</keyword>
<organism evidence="6 8">
    <name type="scientific">Didymodactylos carnosus</name>
    <dbReference type="NCBI Taxonomy" id="1234261"/>
    <lineage>
        <taxon>Eukaryota</taxon>
        <taxon>Metazoa</taxon>
        <taxon>Spiralia</taxon>
        <taxon>Gnathifera</taxon>
        <taxon>Rotifera</taxon>
        <taxon>Eurotatoria</taxon>
        <taxon>Bdelloidea</taxon>
        <taxon>Philodinida</taxon>
        <taxon>Philodinidae</taxon>
        <taxon>Didymodactylos</taxon>
    </lineage>
</organism>
<dbReference type="SUPFAM" id="SSF48371">
    <property type="entry name" value="ARM repeat"/>
    <property type="match status" value="2"/>
</dbReference>
<evidence type="ECO:0000259" key="5">
    <source>
        <dbReference type="Pfam" id="PF24436"/>
    </source>
</evidence>
<feature type="compositionally biased region" description="Polar residues" evidence="3">
    <location>
        <begin position="994"/>
        <end position="1012"/>
    </location>
</feature>
<dbReference type="EMBL" id="CAJNOQ010000339">
    <property type="protein sequence ID" value="CAF0789464.1"/>
    <property type="molecule type" value="Genomic_DNA"/>
</dbReference>
<gene>
    <name evidence="6" type="ORF">GPM918_LOCUS2920</name>
    <name evidence="7" type="ORF">SRO942_LOCUS2920</name>
</gene>
<feature type="domain" description="Integrator complex subunit 7 N-terminal" evidence="5">
    <location>
        <begin position="20"/>
        <end position="542"/>
    </location>
</feature>